<sequence length="153" mass="17387">MTAVHIASALQRRSWGHTWQRVALHYRVRDYAAVMDAVCAVEADYLIIEQDDWMIEVQSVTSTQATLLKMFLSHPEDVQYCKHSKQVTIFPIRDLRDTARCLRMVVPQSQRALVGRLILDLADSPTFGALHLTLANPFVITPPIRHPVLLDIA</sequence>
<dbReference type="Proteomes" id="UP001595593">
    <property type="component" value="Unassembled WGS sequence"/>
</dbReference>
<proteinExistence type="predicted"/>
<comment type="caution">
    <text evidence="1">The sequence shown here is derived from an EMBL/GenBank/DDBJ whole genome shotgun (WGS) entry which is preliminary data.</text>
</comment>
<name>A0ABV7FYT4_9PROT</name>
<evidence type="ECO:0000313" key="1">
    <source>
        <dbReference type="EMBL" id="MFC3124340.1"/>
    </source>
</evidence>
<organism evidence="1 2">
    <name type="scientific">Teichococcus globiformis</name>
    <dbReference type="NCBI Taxonomy" id="2307229"/>
    <lineage>
        <taxon>Bacteria</taxon>
        <taxon>Pseudomonadati</taxon>
        <taxon>Pseudomonadota</taxon>
        <taxon>Alphaproteobacteria</taxon>
        <taxon>Acetobacterales</taxon>
        <taxon>Roseomonadaceae</taxon>
        <taxon>Roseomonas</taxon>
    </lineage>
</organism>
<evidence type="ECO:0000313" key="2">
    <source>
        <dbReference type="Proteomes" id="UP001595593"/>
    </source>
</evidence>
<protein>
    <submittedName>
        <fullName evidence="1">Uncharacterized protein</fullName>
    </submittedName>
</protein>
<accession>A0ABV7FYT4</accession>
<dbReference type="RefSeq" id="WP_379594766.1">
    <property type="nucleotide sequence ID" value="NZ_JBHRTN010000005.1"/>
</dbReference>
<reference evidence="2" key="1">
    <citation type="journal article" date="2019" name="Int. J. Syst. Evol. Microbiol.">
        <title>The Global Catalogue of Microorganisms (GCM) 10K type strain sequencing project: providing services to taxonomists for standard genome sequencing and annotation.</title>
        <authorList>
            <consortium name="The Broad Institute Genomics Platform"/>
            <consortium name="The Broad Institute Genome Sequencing Center for Infectious Disease"/>
            <person name="Wu L."/>
            <person name="Ma J."/>
        </authorList>
    </citation>
    <scope>NUCLEOTIDE SEQUENCE [LARGE SCALE GENOMIC DNA]</scope>
    <source>
        <strain evidence="2">KCTC 52094</strain>
    </source>
</reference>
<dbReference type="EMBL" id="JBHRTN010000005">
    <property type="protein sequence ID" value="MFC3124340.1"/>
    <property type="molecule type" value="Genomic_DNA"/>
</dbReference>
<gene>
    <name evidence="1" type="ORF">ACFOD4_04640</name>
</gene>
<keyword evidence="2" id="KW-1185">Reference proteome</keyword>